<dbReference type="InterPro" id="IPR043816">
    <property type="entry name" value="DUF5798"/>
</dbReference>
<dbReference type="RefSeq" id="WP_379695945.1">
    <property type="nucleotide sequence ID" value="NZ_JBHSXH010000015.1"/>
</dbReference>
<keyword evidence="4" id="KW-1185">Reference proteome</keyword>
<comment type="caution">
    <text evidence="3">The sequence shown here is derived from an EMBL/GenBank/DDBJ whole genome shotgun (WGS) entry which is preliminary data.</text>
</comment>
<evidence type="ECO:0000256" key="1">
    <source>
        <dbReference type="SAM" id="Coils"/>
    </source>
</evidence>
<evidence type="ECO:0000256" key="2">
    <source>
        <dbReference type="SAM" id="MobiDB-lite"/>
    </source>
</evidence>
<dbReference type="Pfam" id="PF19111">
    <property type="entry name" value="DUF5798"/>
    <property type="match status" value="1"/>
</dbReference>
<dbReference type="Proteomes" id="UP001596408">
    <property type="component" value="Unassembled WGS sequence"/>
</dbReference>
<accession>A0ABD5U251</accession>
<dbReference type="AlphaFoldDB" id="A0ABD5U251"/>
<evidence type="ECO:0000313" key="4">
    <source>
        <dbReference type="Proteomes" id="UP001596408"/>
    </source>
</evidence>
<proteinExistence type="predicted"/>
<sequence length="123" mass="12886">MGLGGTAKKLQKVAEMAEDVYARLNDLRDQIHAMRETVDETKDRVDTLETESAEQRAILEAIAEEQGIDVETVTATAHIKEAEADETAGAGDADAADAPTDADATDADATDAGTADPEPADEA</sequence>
<dbReference type="EMBL" id="JBHSXH010000015">
    <property type="protein sequence ID" value="MFC6825583.1"/>
    <property type="molecule type" value="Genomic_DNA"/>
</dbReference>
<evidence type="ECO:0000313" key="3">
    <source>
        <dbReference type="EMBL" id="MFC6825583.1"/>
    </source>
</evidence>
<reference evidence="3 4" key="1">
    <citation type="journal article" date="2019" name="Int. J. Syst. Evol. Microbiol.">
        <title>The Global Catalogue of Microorganisms (GCM) 10K type strain sequencing project: providing services to taxonomists for standard genome sequencing and annotation.</title>
        <authorList>
            <consortium name="The Broad Institute Genomics Platform"/>
            <consortium name="The Broad Institute Genome Sequencing Center for Infectious Disease"/>
            <person name="Wu L."/>
            <person name="Ma J."/>
        </authorList>
    </citation>
    <scope>NUCLEOTIDE SEQUENCE [LARGE SCALE GENOMIC DNA]</scope>
    <source>
        <strain evidence="3 4">YIM 94188</strain>
    </source>
</reference>
<gene>
    <name evidence="3" type="ORF">ACFQEV_11365</name>
</gene>
<name>A0ABD5U251_9EURY</name>
<keyword evidence="1" id="KW-0175">Coiled coil</keyword>
<feature type="coiled-coil region" evidence="1">
    <location>
        <begin position="7"/>
        <end position="65"/>
    </location>
</feature>
<protein>
    <submittedName>
        <fullName evidence="3">DUF5798 family protein</fullName>
    </submittedName>
</protein>
<feature type="region of interest" description="Disordered" evidence="2">
    <location>
        <begin position="80"/>
        <end position="123"/>
    </location>
</feature>
<organism evidence="3 4">
    <name type="scientific">Halopelagius fulvigenes</name>
    <dbReference type="NCBI Taxonomy" id="1198324"/>
    <lineage>
        <taxon>Archaea</taxon>
        <taxon>Methanobacteriati</taxon>
        <taxon>Methanobacteriota</taxon>
        <taxon>Stenosarchaea group</taxon>
        <taxon>Halobacteria</taxon>
        <taxon>Halobacteriales</taxon>
        <taxon>Haloferacaceae</taxon>
    </lineage>
</organism>
<feature type="compositionally biased region" description="Low complexity" evidence="2">
    <location>
        <begin position="87"/>
        <end position="102"/>
    </location>
</feature>